<name>A0AAE3M4L9_9BACT</name>
<dbReference type="InterPro" id="IPR024079">
    <property type="entry name" value="MetalloPept_cat_dom_sf"/>
</dbReference>
<protein>
    <submittedName>
        <fullName evidence="5">Zinc-dependent metalloprotease</fullName>
    </submittedName>
</protein>
<evidence type="ECO:0000259" key="3">
    <source>
        <dbReference type="Pfam" id="PF17148"/>
    </source>
</evidence>
<evidence type="ECO:0000259" key="4">
    <source>
        <dbReference type="Pfam" id="PF17162"/>
    </source>
</evidence>
<accession>A0AAE3M4L9</accession>
<sequence length="808" mass="92481">MKIYFILIALLISSFSLKASNDNSEKKSYSNGTIKPYEKVITPEYTTYSGMFTVHKSNDKLYFEIPDSLFMREFLIASQIAEVSDPNKGKGFAGELRRNPIVIQFSHDEKNVYLLTPSDKATLTKNSGNIKKAFERNYLTPVLETFPIKAIGQDSTLVIDVTDFFASELPIVTPFASKGKPGKLEKASSYLDKVQVFENNVELQSYFNYSTNTLPFRALINRSIVLLPKETMMPRLADRRMNYFSSSKKFFIDNGSTSFKEEYIHRFRLEPKTKDINDYLNGKLVEPKKPIIVYIDNGLPERWQKYVKLGIEDWQVAFEACGFKNAIQAKPFPDDPEFNPDNLQNTCFRYVPNNTINAMGTRWIDPRSGEILKGDIYWFADVIEKLHDWRLIQCGAVEAASHEKVFSDELMGRLIRYAVAHEMGHSLGFQHNMRASYAFPVDSLRSPSFTKKYGTTPSIMDYARNNYIAQPGDNVTELAPPLMGIYDIFGIKYGYQWLPDVENPCDEFATLNQWILDRADDPMYRFTPQFAMGISGDPAAQAEALGDDAVKAGTYGIKNLKIIMNNLVDWCTEPNKEYDYLRQIYKELTKQYERYLEHSMSYIGGAYQYLGVEGENIPLQTPVSKEKQMEAIRWVVHEMANSEWIVSKDIEDRVGSLKKDYYNLIVGSLDQMMSGYFFQRIETFRPNFTSEEYLSELSRLIWGLSKDGKLTETEIILQQSYVHNLINMAYGAKNHLKKESSSKLMNEGIDTESSLAAGNASKINYADHFVVMAALNELNKAEKYVKSKTKGAYKAHFALLYKTITTNK</sequence>
<dbReference type="PANTHER" id="PTHR38478">
    <property type="entry name" value="PEPTIDASE M1A AND M12B"/>
    <property type="match status" value="1"/>
</dbReference>
<keyword evidence="6" id="KW-1185">Reference proteome</keyword>
<evidence type="ECO:0000256" key="1">
    <source>
        <dbReference type="SAM" id="SignalP"/>
    </source>
</evidence>
<evidence type="ECO:0000259" key="2">
    <source>
        <dbReference type="Pfam" id="PF16313"/>
    </source>
</evidence>
<dbReference type="InterPro" id="IPR032534">
    <property type="entry name" value="EcxA_zinc-bd"/>
</dbReference>
<feature type="chain" id="PRO_5042124498" evidence="1">
    <location>
        <begin position="20"/>
        <end position="808"/>
    </location>
</feature>
<feature type="signal peptide" evidence="1">
    <location>
        <begin position="1"/>
        <end position="19"/>
    </location>
</feature>
<feature type="domain" description="DUF5117" evidence="3">
    <location>
        <begin position="101"/>
        <end position="272"/>
    </location>
</feature>
<dbReference type="SUPFAM" id="SSF55486">
    <property type="entry name" value="Metalloproteases ('zincins'), catalytic domain"/>
    <property type="match status" value="1"/>
</dbReference>
<reference evidence="5" key="1">
    <citation type="submission" date="2022-10" db="EMBL/GenBank/DDBJ databases">
        <authorList>
            <person name="Yu W.X."/>
        </authorList>
    </citation>
    <scope>NUCLEOTIDE SEQUENCE</scope>
    <source>
        <strain evidence="5">AAT</strain>
    </source>
</reference>
<dbReference type="Gene3D" id="3.40.390.10">
    <property type="entry name" value="Collagenase (Catalytic Domain)"/>
    <property type="match status" value="1"/>
</dbReference>
<dbReference type="Pfam" id="PF17162">
    <property type="entry name" value="DUF5118"/>
    <property type="match status" value="1"/>
</dbReference>
<dbReference type="AlphaFoldDB" id="A0AAE3M4L9"/>
<dbReference type="InterPro" id="IPR034032">
    <property type="entry name" value="Zn_MMP-like_bac"/>
</dbReference>
<proteinExistence type="predicted"/>
<dbReference type="PANTHER" id="PTHR38478:SF1">
    <property type="entry name" value="ZINC DEPENDENT METALLOPROTEASE DOMAIN LIPOPROTEIN"/>
    <property type="match status" value="1"/>
</dbReference>
<feature type="domain" description="EcxA zinc-binding" evidence="2">
    <location>
        <begin position="404"/>
        <end position="703"/>
    </location>
</feature>
<organism evidence="5 6">
    <name type="scientific">Plebeiibacterium sediminum</name>
    <dbReference type="NCBI Taxonomy" id="2992112"/>
    <lineage>
        <taxon>Bacteria</taxon>
        <taxon>Pseudomonadati</taxon>
        <taxon>Bacteroidota</taxon>
        <taxon>Bacteroidia</taxon>
        <taxon>Marinilabiliales</taxon>
        <taxon>Marinilabiliaceae</taxon>
        <taxon>Plebeiibacterium</taxon>
    </lineage>
</organism>
<keyword evidence="5" id="KW-0378">Hydrolase</keyword>
<dbReference type="RefSeq" id="WP_301190130.1">
    <property type="nucleotide sequence ID" value="NZ_JAPDPJ010000015.1"/>
</dbReference>
<keyword evidence="1" id="KW-0732">Signal</keyword>
<dbReference type="Proteomes" id="UP001209229">
    <property type="component" value="Unassembled WGS sequence"/>
</dbReference>
<evidence type="ECO:0000313" key="6">
    <source>
        <dbReference type="Proteomes" id="UP001209229"/>
    </source>
</evidence>
<comment type="caution">
    <text evidence="5">The sequence shown here is derived from an EMBL/GenBank/DDBJ whole genome shotgun (WGS) entry which is preliminary data.</text>
</comment>
<keyword evidence="5" id="KW-0645">Protease</keyword>
<dbReference type="Pfam" id="PF16313">
    <property type="entry name" value="DUF4953"/>
    <property type="match status" value="1"/>
</dbReference>
<gene>
    <name evidence="5" type="ORF">OM075_08810</name>
</gene>
<dbReference type="EMBL" id="JAPDPJ010000015">
    <property type="protein sequence ID" value="MCW3786565.1"/>
    <property type="molecule type" value="Genomic_DNA"/>
</dbReference>
<evidence type="ECO:0000313" key="5">
    <source>
        <dbReference type="EMBL" id="MCW3786565.1"/>
    </source>
</evidence>
<dbReference type="InterPro" id="IPR033413">
    <property type="entry name" value="DUF5117"/>
</dbReference>
<dbReference type="CDD" id="cd04276">
    <property type="entry name" value="ZnMc_MMP_like_2"/>
    <property type="match status" value="1"/>
</dbReference>
<feature type="domain" description="DUF5118" evidence="4">
    <location>
        <begin position="34"/>
        <end position="83"/>
    </location>
</feature>
<dbReference type="InterPro" id="IPR033428">
    <property type="entry name" value="DUF5118"/>
</dbReference>
<dbReference type="GO" id="GO:0008237">
    <property type="term" value="F:metallopeptidase activity"/>
    <property type="evidence" value="ECO:0007669"/>
    <property type="project" value="UniProtKB-KW"/>
</dbReference>
<dbReference type="Pfam" id="PF17148">
    <property type="entry name" value="DUF5117"/>
    <property type="match status" value="1"/>
</dbReference>
<keyword evidence="5" id="KW-0482">Metalloprotease</keyword>